<sequence>MPFYKKHHLKAVQQTQDFFAQAKRWQSIAISLTLQNVVIARH</sequence>
<proteinExistence type="predicted"/>
<accession>T1DUA4</accession>
<dbReference type="AlphaFoldDB" id="T1DUA4"/>
<reference evidence="1 2" key="2">
    <citation type="journal article" date="2013" name="Genome Announc.">
        <title>Draft Genome Sequences of Porphyromonas crevioricanis JCM 15906T and Porphyromonas cansulci JCM 13913T Isolated from a Canine Oral Cavity.</title>
        <authorList>
            <person name="Sakamoto M."/>
            <person name="Tanaka N."/>
            <person name="Shiwa Y."/>
            <person name="Yoshikawa H."/>
            <person name="Ohkuma M."/>
        </authorList>
    </citation>
    <scope>NUCLEOTIDE SEQUENCE [LARGE SCALE GENOMIC DNA]</scope>
    <source>
        <strain evidence="1 2">JCM 15906</strain>
    </source>
</reference>
<name>T1DUA4_9PORP</name>
<evidence type="ECO:0000313" key="2">
    <source>
        <dbReference type="Proteomes" id="UP000018031"/>
    </source>
</evidence>
<organism evidence="1 2">
    <name type="scientific">Porphyromonas crevioricanis JCM 15906</name>
    <dbReference type="NCBI Taxonomy" id="1305617"/>
    <lineage>
        <taxon>Bacteria</taxon>
        <taxon>Pseudomonadati</taxon>
        <taxon>Bacteroidota</taxon>
        <taxon>Bacteroidia</taxon>
        <taxon>Bacteroidales</taxon>
        <taxon>Porphyromonadaceae</taxon>
        <taxon>Porphyromonas</taxon>
    </lineage>
</organism>
<protein>
    <submittedName>
        <fullName evidence="1">Uncharacterized protein</fullName>
    </submittedName>
</protein>
<comment type="caution">
    <text evidence="1">The sequence shown here is derived from an EMBL/GenBank/DDBJ whole genome shotgun (WGS) entry which is preliminary data.</text>
</comment>
<evidence type="ECO:0000313" key="1">
    <source>
        <dbReference type="EMBL" id="GAD06389.1"/>
    </source>
</evidence>
<gene>
    <name evidence="1" type="ORF">PORCRE_2122</name>
</gene>
<dbReference type="EMBL" id="BAOU01000078">
    <property type="protein sequence ID" value="GAD06389.1"/>
    <property type="molecule type" value="Genomic_DNA"/>
</dbReference>
<reference evidence="2" key="1">
    <citation type="journal article" date="2013" name="Genome">
        <title>Draft Genome Sequences of Porphyromonas crevioricanis JCM 15906T and Porphyromonas cansulci JCM 13913T Isolated from a Canine Oral Cavity.</title>
        <authorList>
            <person name="Sakamoto M."/>
            <person name="Tanaka N."/>
            <person name="Shiwa Y."/>
            <person name="Yoshikawa H."/>
            <person name="Ohkuma M."/>
        </authorList>
    </citation>
    <scope>NUCLEOTIDE SEQUENCE [LARGE SCALE GENOMIC DNA]</scope>
    <source>
        <strain evidence="2">JCM 15906</strain>
    </source>
</reference>
<dbReference type="Proteomes" id="UP000018031">
    <property type="component" value="Unassembled WGS sequence"/>
</dbReference>